<proteinExistence type="predicted"/>
<keyword evidence="4" id="KW-1185">Reference proteome</keyword>
<protein>
    <submittedName>
        <fullName evidence="3">Uncharacterized protein</fullName>
    </submittedName>
</protein>
<feature type="compositionally biased region" description="Polar residues" evidence="2">
    <location>
        <begin position="1"/>
        <end position="17"/>
    </location>
</feature>
<reference evidence="3" key="2">
    <citation type="submission" date="2023-05" db="EMBL/GenBank/DDBJ databases">
        <authorList>
            <consortium name="Lawrence Berkeley National Laboratory"/>
            <person name="Steindorff A."/>
            <person name="Hensen N."/>
            <person name="Bonometti L."/>
            <person name="Westerberg I."/>
            <person name="Brannstrom I.O."/>
            <person name="Guillou S."/>
            <person name="Cros-Aarteil S."/>
            <person name="Calhoun S."/>
            <person name="Haridas S."/>
            <person name="Kuo A."/>
            <person name="Mondo S."/>
            <person name="Pangilinan J."/>
            <person name="Riley R."/>
            <person name="Labutti K."/>
            <person name="Andreopoulos B."/>
            <person name="Lipzen A."/>
            <person name="Chen C."/>
            <person name="Yanf M."/>
            <person name="Daum C."/>
            <person name="Ng V."/>
            <person name="Clum A."/>
            <person name="Ohm R."/>
            <person name="Martin F."/>
            <person name="Silar P."/>
            <person name="Natvig D."/>
            <person name="Lalanne C."/>
            <person name="Gautier V."/>
            <person name="Ament-Velasquez S.L."/>
            <person name="Kruys A."/>
            <person name="Hutchinson M.I."/>
            <person name="Powell A.J."/>
            <person name="Barry K."/>
            <person name="Miller A.N."/>
            <person name="Grigoriev I.V."/>
            <person name="Debuchy R."/>
            <person name="Gladieux P."/>
            <person name="Thoren M.H."/>
            <person name="Johannesson H."/>
        </authorList>
    </citation>
    <scope>NUCLEOTIDE SEQUENCE</scope>
    <source>
        <strain evidence="3">CBS 315.58</strain>
    </source>
</reference>
<gene>
    <name evidence="3" type="ORF">QBC40DRAFT_268211</name>
</gene>
<dbReference type="Proteomes" id="UP001303160">
    <property type="component" value="Unassembled WGS sequence"/>
</dbReference>
<reference evidence="3" key="1">
    <citation type="journal article" date="2023" name="Mol. Phylogenet. Evol.">
        <title>Genome-scale phylogeny and comparative genomics of the fungal order Sordariales.</title>
        <authorList>
            <person name="Hensen N."/>
            <person name="Bonometti L."/>
            <person name="Westerberg I."/>
            <person name="Brannstrom I.O."/>
            <person name="Guillou S."/>
            <person name="Cros-Aarteil S."/>
            <person name="Calhoun S."/>
            <person name="Haridas S."/>
            <person name="Kuo A."/>
            <person name="Mondo S."/>
            <person name="Pangilinan J."/>
            <person name="Riley R."/>
            <person name="LaButti K."/>
            <person name="Andreopoulos B."/>
            <person name="Lipzen A."/>
            <person name="Chen C."/>
            <person name="Yan M."/>
            <person name="Daum C."/>
            <person name="Ng V."/>
            <person name="Clum A."/>
            <person name="Steindorff A."/>
            <person name="Ohm R.A."/>
            <person name="Martin F."/>
            <person name="Silar P."/>
            <person name="Natvig D.O."/>
            <person name="Lalanne C."/>
            <person name="Gautier V."/>
            <person name="Ament-Velasquez S.L."/>
            <person name="Kruys A."/>
            <person name="Hutchinson M.I."/>
            <person name="Powell A.J."/>
            <person name="Barry K."/>
            <person name="Miller A.N."/>
            <person name="Grigoriev I.V."/>
            <person name="Debuchy R."/>
            <person name="Gladieux P."/>
            <person name="Hiltunen Thoren M."/>
            <person name="Johannesson H."/>
        </authorList>
    </citation>
    <scope>NUCLEOTIDE SEQUENCE</scope>
    <source>
        <strain evidence="3">CBS 315.58</strain>
    </source>
</reference>
<accession>A0AAN6XDW4</accession>
<name>A0AAN6XDW4_9PEZI</name>
<feature type="coiled-coil region" evidence="1">
    <location>
        <begin position="203"/>
        <end position="230"/>
    </location>
</feature>
<dbReference type="AlphaFoldDB" id="A0AAN6XDW4"/>
<evidence type="ECO:0000313" key="4">
    <source>
        <dbReference type="Proteomes" id="UP001303160"/>
    </source>
</evidence>
<evidence type="ECO:0000256" key="2">
    <source>
        <dbReference type="SAM" id="MobiDB-lite"/>
    </source>
</evidence>
<dbReference type="EMBL" id="MU863977">
    <property type="protein sequence ID" value="KAK4196787.1"/>
    <property type="molecule type" value="Genomic_DNA"/>
</dbReference>
<comment type="caution">
    <text evidence="3">The sequence shown here is derived from an EMBL/GenBank/DDBJ whole genome shotgun (WGS) entry which is preliminary data.</text>
</comment>
<feature type="region of interest" description="Disordered" evidence="2">
    <location>
        <begin position="1"/>
        <end position="25"/>
    </location>
</feature>
<organism evidence="3 4">
    <name type="scientific">Triangularia verruculosa</name>
    <dbReference type="NCBI Taxonomy" id="2587418"/>
    <lineage>
        <taxon>Eukaryota</taxon>
        <taxon>Fungi</taxon>
        <taxon>Dikarya</taxon>
        <taxon>Ascomycota</taxon>
        <taxon>Pezizomycotina</taxon>
        <taxon>Sordariomycetes</taxon>
        <taxon>Sordariomycetidae</taxon>
        <taxon>Sordariales</taxon>
        <taxon>Podosporaceae</taxon>
        <taxon>Triangularia</taxon>
    </lineage>
</organism>
<evidence type="ECO:0000256" key="1">
    <source>
        <dbReference type="SAM" id="Coils"/>
    </source>
</evidence>
<keyword evidence="1" id="KW-0175">Coiled coil</keyword>
<evidence type="ECO:0000313" key="3">
    <source>
        <dbReference type="EMBL" id="KAK4196787.1"/>
    </source>
</evidence>
<sequence>MPKETSSGGSHRSSPYTRPQEPAISPTTAVKWDLVAKRLWDSTQFPQPANFEKMTNYWKKDARNVAVLLKKSEQASSRRAPEEVIKQRGLQALRGSDAYRWAVHNKPDDGLKYFWADETSGRIMEDVIYGSLHRQYDELVQKIGQDRQDIADQVDAAGRDSTLVLLERMLSRIMNAGREDFKADVDGALQHLSLDPSGPNLQIQKLTQENEGLKKQISELSQEMQENKRYLRLHEESSSRYRQYVVDVRLRTAKQTLLGAYDSIVSTLDRVALEDGGRTAVMAQPFNHKQTMRAWLISRGIHGGDLINDCEVISRRLVDARHGISARSTNGIDAAMPRTVTYSSFIPPPRYPRSNAKTWQEAFDKTFKVMHGIEALEARYILECLVYGYNDVNRTADSRVEARKTLMGHVEFIDKWVSIFEYTRFLASAVMKTALAFADDSWGMGWVLLRSVMTEQLMGRKKNGTHWCVRPVFYNYVALFAQACQLYNWGGQSAEEWSEELQRLDLARWDVYRLAFGTWTHTDINATEITEYDRDPMTGRHSRKPGSVPQTMYLWEEFNWIYQYDQWDHPQRRGPKQPQGAPELYITLEDRLWIQSPRRRGFQAPCGCDNNNPKKAHEWAMQKIQDKHDFS</sequence>